<name>A0A660KWN8_9ACTN</name>
<dbReference type="InterPro" id="IPR052020">
    <property type="entry name" value="Cyclic_di-GMP/3'3'-cGAMP_PDE"/>
</dbReference>
<dbReference type="InterPro" id="IPR037522">
    <property type="entry name" value="HD_GYP_dom"/>
</dbReference>
<sequence>MTRARLVVLAGLLAAALAVAALLSGTLAGPESRTVDQRFHWRGVGPATDVAVIGVDDVTFSELGRPWPLPRSLYADAVDRLRKAGAREIVLDIQFTEPTEEREDMALYDAIDRAGGAVLATSESDGRGGTNVLGGDENLRAIGAQAGAGNLPDEREGVLRRFGRSVAGLETLAVVVAKRRGDRVDADGFPDDGALIDFYGPPGTVPTYSLSALLDGKVNAAALRGRTVVIGATAPTVQDVHVTAVSDAPMSGPEIQANAISTLLRGLPLRTAPGWLGALVTALLAFAVPLLALRVRPLIAALAAPLVGVAYVGLAQLVFLTGTVLPVSAPLLGLAVSAVAVVAVSHLLETRARRRMGDRNVELRQEVADAELEIIERLGHAVESRDEETGDHIDRIGGLAFRLGLAAGLDLETAERLRRASAMHDVGKVAIPDSILRKPGRLTDEERAVMQTHTTVGASLLAGSRSPLVQMAEVIALTHHERWDGKGYPAGLSGEDIPLVGRITAVCDVFDALVSPRVYKRAWPVEDALAEIEKDAGHHFDPELAALFLALQRDTAAAPRRLSETETPERAVARA</sequence>
<proteinExistence type="predicted"/>
<keyword evidence="2" id="KW-0732">Signal</keyword>
<dbReference type="RefSeq" id="WP_121253631.1">
    <property type="nucleotide sequence ID" value="NZ_RBIL01000002.1"/>
</dbReference>
<dbReference type="EMBL" id="RBIL01000002">
    <property type="protein sequence ID" value="RKQ86141.1"/>
    <property type="molecule type" value="Genomic_DNA"/>
</dbReference>
<organism evidence="4 5">
    <name type="scientific">Solirubrobacter pauli</name>
    <dbReference type="NCBI Taxonomy" id="166793"/>
    <lineage>
        <taxon>Bacteria</taxon>
        <taxon>Bacillati</taxon>
        <taxon>Actinomycetota</taxon>
        <taxon>Thermoleophilia</taxon>
        <taxon>Solirubrobacterales</taxon>
        <taxon>Solirubrobacteraceae</taxon>
        <taxon>Solirubrobacter</taxon>
    </lineage>
</organism>
<keyword evidence="1" id="KW-1133">Transmembrane helix</keyword>
<feature type="transmembrane region" description="Helical" evidence="1">
    <location>
        <begin position="274"/>
        <end position="293"/>
    </location>
</feature>
<feature type="signal peptide" evidence="2">
    <location>
        <begin position="1"/>
        <end position="20"/>
    </location>
</feature>
<dbReference type="PANTHER" id="PTHR45228">
    <property type="entry name" value="CYCLIC DI-GMP PHOSPHODIESTERASE TM_0186-RELATED"/>
    <property type="match status" value="1"/>
</dbReference>
<dbReference type="Gene3D" id="1.10.3210.10">
    <property type="entry name" value="Hypothetical protein af1432"/>
    <property type="match status" value="1"/>
</dbReference>
<dbReference type="AlphaFoldDB" id="A0A660KWN8"/>
<dbReference type="SUPFAM" id="SSF109604">
    <property type="entry name" value="HD-domain/PDEase-like"/>
    <property type="match status" value="1"/>
</dbReference>
<dbReference type="InterPro" id="IPR003607">
    <property type="entry name" value="HD/PDEase_dom"/>
</dbReference>
<dbReference type="Pfam" id="PF13487">
    <property type="entry name" value="HD_5"/>
    <property type="match status" value="1"/>
</dbReference>
<dbReference type="OrthoDB" id="9802066at2"/>
<keyword evidence="1" id="KW-0472">Membrane</keyword>
<accession>A0A660KWN8</accession>
<dbReference type="PROSITE" id="PS51832">
    <property type="entry name" value="HD_GYP"/>
    <property type="match status" value="1"/>
</dbReference>
<evidence type="ECO:0000259" key="3">
    <source>
        <dbReference type="PROSITE" id="PS51832"/>
    </source>
</evidence>
<dbReference type="PANTHER" id="PTHR45228:SF8">
    <property type="entry name" value="TWO-COMPONENT RESPONSE REGULATOR-RELATED"/>
    <property type="match status" value="1"/>
</dbReference>
<comment type="caution">
    <text evidence="4">The sequence shown here is derived from an EMBL/GenBank/DDBJ whole genome shotgun (WGS) entry which is preliminary data.</text>
</comment>
<gene>
    <name evidence="4" type="ORF">C8N24_4151</name>
</gene>
<evidence type="ECO:0000313" key="4">
    <source>
        <dbReference type="EMBL" id="RKQ86141.1"/>
    </source>
</evidence>
<feature type="domain" description="HD-GYP" evidence="3">
    <location>
        <begin position="367"/>
        <end position="564"/>
    </location>
</feature>
<evidence type="ECO:0000256" key="2">
    <source>
        <dbReference type="SAM" id="SignalP"/>
    </source>
</evidence>
<dbReference type="Proteomes" id="UP000278962">
    <property type="component" value="Unassembled WGS sequence"/>
</dbReference>
<feature type="transmembrane region" description="Helical" evidence="1">
    <location>
        <begin position="300"/>
        <end position="321"/>
    </location>
</feature>
<evidence type="ECO:0000313" key="5">
    <source>
        <dbReference type="Proteomes" id="UP000278962"/>
    </source>
</evidence>
<dbReference type="SMART" id="SM00471">
    <property type="entry name" value="HDc"/>
    <property type="match status" value="1"/>
</dbReference>
<dbReference type="InterPro" id="IPR007890">
    <property type="entry name" value="CHASE2"/>
</dbReference>
<feature type="chain" id="PRO_5024797258" evidence="2">
    <location>
        <begin position="21"/>
        <end position="575"/>
    </location>
</feature>
<reference evidence="4 5" key="1">
    <citation type="submission" date="2018-10" db="EMBL/GenBank/DDBJ databases">
        <title>Genomic Encyclopedia of Archaeal and Bacterial Type Strains, Phase II (KMG-II): from individual species to whole genera.</title>
        <authorList>
            <person name="Goeker M."/>
        </authorList>
    </citation>
    <scope>NUCLEOTIDE SEQUENCE [LARGE SCALE GENOMIC DNA]</scope>
    <source>
        <strain evidence="4 5">DSM 14954</strain>
    </source>
</reference>
<dbReference type="Pfam" id="PF05226">
    <property type="entry name" value="CHASE2"/>
    <property type="match status" value="1"/>
</dbReference>
<protein>
    <submittedName>
        <fullName evidence="4">HD domain-containing protein</fullName>
    </submittedName>
</protein>
<dbReference type="CDD" id="cd00077">
    <property type="entry name" value="HDc"/>
    <property type="match status" value="1"/>
</dbReference>
<dbReference type="SMART" id="SM01080">
    <property type="entry name" value="CHASE2"/>
    <property type="match status" value="1"/>
</dbReference>
<keyword evidence="5" id="KW-1185">Reference proteome</keyword>
<feature type="transmembrane region" description="Helical" evidence="1">
    <location>
        <begin position="327"/>
        <end position="348"/>
    </location>
</feature>
<evidence type="ECO:0000256" key="1">
    <source>
        <dbReference type="SAM" id="Phobius"/>
    </source>
</evidence>
<keyword evidence="1" id="KW-0812">Transmembrane</keyword>